<dbReference type="InterPro" id="IPR000847">
    <property type="entry name" value="LysR_HTH_N"/>
</dbReference>
<name>A0A328BJX2_9CAUL</name>
<evidence type="ECO:0000313" key="7">
    <source>
        <dbReference type="Proteomes" id="UP000249524"/>
    </source>
</evidence>
<proteinExistence type="inferred from homology"/>
<accession>A0A328BJX2</accession>
<dbReference type="InterPro" id="IPR036388">
    <property type="entry name" value="WH-like_DNA-bd_sf"/>
</dbReference>
<evidence type="ECO:0000256" key="4">
    <source>
        <dbReference type="ARBA" id="ARBA00023163"/>
    </source>
</evidence>
<dbReference type="Gene3D" id="3.40.190.290">
    <property type="match status" value="1"/>
</dbReference>
<keyword evidence="2" id="KW-0805">Transcription regulation</keyword>
<dbReference type="AlphaFoldDB" id="A0A328BJX2"/>
<dbReference type="Proteomes" id="UP000249524">
    <property type="component" value="Unassembled WGS sequence"/>
</dbReference>
<dbReference type="GO" id="GO:0000976">
    <property type="term" value="F:transcription cis-regulatory region binding"/>
    <property type="evidence" value="ECO:0007669"/>
    <property type="project" value="TreeGrafter"/>
</dbReference>
<protein>
    <recommendedName>
        <fullName evidence="5">HTH lysR-type domain-containing protein</fullName>
    </recommendedName>
</protein>
<evidence type="ECO:0000259" key="5">
    <source>
        <dbReference type="PROSITE" id="PS50931"/>
    </source>
</evidence>
<comment type="similarity">
    <text evidence="1">Belongs to the LysR transcriptional regulatory family.</text>
</comment>
<gene>
    <name evidence="6" type="ORF">DJ019_08570</name>
</gene>
<organism evidence="6 7">
    <name type="scientific">Phenylobacterium kunshanense</name>
    <dbReference type="NCBI Taxonomy" id="1445034"/>
    <lineage>
        <taxon>Bacteria</taxon>
        <taxon>Pseudomonadati</taxon>
        <taxon>Pseudomonadota</taxon>
        <taxon>Alphaproteobacteria</taxon>
        <taxon>Caulobacterales</taxon>
        <taxon>Caulobacteraceae</taxon>
        <taxon>Phenylobacterium</taxon>
    </lineage>
</organism>
<keyword evidence="7" id="KW-1185">Reference proteome</keyword>
<evidence type="ECO:0000256" key="1">
    <source>
        <dbReference type="ARBA" id="ARBA00009437"/>
    </source>
</evidence>
<dbReference type="GO" id="GO:0003700">
    <property type="term" value="F:DNA-binding transcription factor activity"/>
    <property type="evidence" value="ECO:0007669"/>
    <property type="project" value="InterPro"/>
</dbReference>
<dbReference type="InterPro" id="IPR005119">
    <property type="entry name" value="LysR_subst-bd"/>
</dbReference>
<comment type="caution">
    <text evidence="6">The sequence shown here is derived from an EMBL/GenBank/DDBJ whole genome shotgun (WGS) entry which is preliminary data.</text>
</comment>
<evidence type="ECO:0000313" key="6">
    <source>
        <dbReference type="EMBL" id="RAK66296.1"/>
    </source>
</evidence>
<keyword evidence="3" id="KW-0238">DNA-binding</keyword>
<evidence type="ECO:0000256" key="2">
    <source>
        <dbReference type="ARBA" id="ARBA00023015"/>
    </source>
</evidence>
<dbReference type="Pfam" id="PF03466">
    <property type="entry name" value="LysR_substrate"/>
    <property type="match status" value="1"/>
</dbReference>
<dbReference type="Pfam" id="PF00126">
    <property type="entry name" value="HTH_1"/>
    <property type="match status" value="1"/>
</dbReference>
<dbReference type="PANTHER" id="PTHR30126:SF98">
    <property type="entry name" value="HTH-TYPE TRANSCRIPTIONAL ACTIVATOR BAUR"/>
    <property type="match status" value="1"/>
</dbReference>
<dbReference type="PRINTS" id="PR00039">
    <property type="entry name" value="HTHLYSR"/>
</dbReference>
<dbReference type="OrthoDB" id="8479870at2"/>
<dbReference type="RefSeq" id="WP_111275605.1">
    <property type="nucleotide sequence ID" value="NZ_QFYS01000003.1"/>
</dbReference>
<reference evidence="6 7" key="1">
    <citation type="submission" date="2018-05" db="EMBL/GenBank/DDBJ databases">
        <authorList>
            <person name="Lanie J.A."/>
            <person name="Ng W.-L."/>
            <person name="Kazmierczak K.M."/>
            <person name="Andrzejewski T.M."/>
            <person name="Davidsen T.M."/>
            <person name="Wayne K.J."/>
            <person name="Tettelin H."/>
            <person name="Glass J.I."/>
            <person name="Rusch D."/>
            <person name="Podicherti R."/>
            <person name="Tsui H.-C.T."/>
            <person name="Winkler M.E."/>
        </authorList>
    </citation>
    <scope>NUCLEOTIDE SEQUENCE [LARGE SCALE GENOMIC DNA]</scope>
    <source>
        <strain evidence="6 7">BUT-10</strain>
    </source>
</reference>
<dbReference type="PROSITE" id="PS50931">
    <property type="entry name" value="HTH_LYSR"/>
    <property type="match status" value="1"/>
</dbReference>
<dbReference type="EMBL" id="QFYS01000003">
    <property type="protein sequence ID" value="RAK66296.1"/>
    <property type="molecule type" value="Genomic_DNA"/>
</dbReference>
<feature type="domain" description="HTH lysR-type" evidence="5">
    <location>
        <begin position="1"/>
        <end position="58"/>
    </location>
</feature>
<evidence type="ECO:0000256" key="3">
    <source>
        <dbReference type="ARBA" id="ARBA00023125"/>
    </source>
</evidence>
<dbReference type="CDD" id="cd05466">
    <property type="entry name" value="PBP2_LTTR_substrate"/>
    <property type="match status" value="1"/>
</dbReference>
<dbReference type="InterPro" id="IPR036390">
    <property type="entry name" value="WH_DNA-bd_sf"/>
</dbReference>
<dbReference type="SUPFAM" id="SSF46785">
    <property type="entry name" value="Winged helix' DNA-binding domain"/>
    <property type="match status" value="1"/>
</dbReference>
<sequence>MELRHLEQILEICRAGGFSGAARKLQISQPTLSKSIARLEDQLSLKLFERSNGAARPTAYGTFVAQRAETLLQGVAALTRDLEQLARGEEGRVRIAVGPASRLKPLPELMRRVAARFPRLHVETLQETGPGVMTALQEGRVDMAFGYAEHAARYGDLIRKKLFEDQIIAVARPGHPALELRDAGPRELLQHAIALPNVVPGVARWAGDLTREEADNLRAFVSDDYGLIVQRALETDTVALGASFIFAEHLAAGRLVQVSTTLDVPYDCWMLTTAERWRSPLIKAMAELSKAAVTERAACAAA</sequence>
<keyword evidence="4" id="KW-0804">Transcription</keyword>
<dbReference type="SUPFAM" id="SSF53850">
    <property type="entry name" value="Periplasmic binding protein-like II"/>
    <property type="match status" value="1"/>
</dbReference>
<dbReference type="PANTHER" id="PTHR30126">
    <property type="entry name" value="HTH-TYPE TRANSCRIPTIONAL REGULATOR"/>
    <property type="match status" value="1"/>
</dbReference>
<dbReference type="Gene3D" id="1.10.10.10">
    <property type="entry name" value="Winged helix-like DNA-binding domain superfamily/Winged helix DNA-binding domain"/>
    <property type="match status" value="1"/>
</dbReference>